<evidence type="ECO:0000313" key="1">
    <source>
        <dbReference type="EMBL" id="RHL54037.1"/>
    </source>
</evidence>
<dbReference type="Proteomes" id="UP001156218">
    <property type="component" value="Chromosome"/>
</dbReference>
<dbReference type="EMBL" id="QROV01000031">
    <property type="protein sequence ID" value="RHL54037.1"/>
    <property type="molecule type" value="Genomic_DNA"/>
</dbReference>
<sequence>MMKPTYYYTLYPDTFLWINETEGVMYNAKEHTYLSFDIHGLIKKYCLMLNELRNLYTIDVSPEDWEDTDLRSWMLDTVENKMGCLIEYSDTESRPISFPPLLNLQSDVDRIEKEKGREVGEYVAYNWNELSLFLGGQSEHPDYCRQFLYPIADEHFLDIQTLETFLATANNTYLLQVNVIGDILQYPYKKQLMCLLGGLTAKVCLYMLGDNAKGIGDLLNSSEFDKDKYELKLYYAGQNSFDEINRMLADSSISFSWIYIILGESDIEEMEEMKQNNVNVEIIPCPAFTGDNLDFFEQYIYTCKEDITVCSYDKKDIFAHQVMNSNYWGRLSVFPDGSVYSNINNPPVGTIKDTIYDLIIKEMKNRSAWRLTRDVTPECAKCLHRYLCPPPSNYGFVIGKFNLCHLK</sequence>
<evidence type="ECO:0000313" key="4">
    <source>
        <dbReference type="Proteomes" id="UP001156218"/>
    </source>
</evidence>
<dbReference type="NCBIfam" id="TIGR04150">
    <property type="entry name" value="pseudo_rSAM_GG"/>
    <property type="match status" value="1"/>
</dbReference>
<dbReference type="InterPro" id="IPR026418">
    <property type="entry name" value="Pseudo_rSAM"/>
</dbReference>
<evidence type="ECO:0000313" key="3">
    <source>
        <dbReference type="Proteomes" id="UP000283616"/>
    </source>
</evidence>
<dbReference type="RefSeq" id="WP_048695181.1">
    <property type="nucleotide sequence ID" value="NZ_CP083680.1"/>
</dbReference>
<dbReference type="EMBL" id="CP083680">
    <property type="protein sequence ID" value="UYU65856.1"/>
    <property type="molecule type" value="Genomic_DNA"/>
</dbReference>
<evidence type="ECO:0000313" key="2">
    <source>
        <dbReference type="EMBL" id="UYU65856.1"/>
    </source>
</evidence>
<dbReference type="Proteomes" id="UP000283616">
    <property type="component" value="Unassembled WGS sequence"/>
</dbReference>
<protein>
    <submittedName>
        <fullName evidence="1">TIGR04150 pseudo-rSAM protein</fullName>
    </submittedName>
</protein>
<reference evidence="1 3" key="1">
    <citation type="submission" date="2018-08" db="EMBL/GenBank/DDBJ databases">
        <title>A genome reference for cultivated species of the human gut microbiota.</title>
        <authorList>
            <person name="Zou Y."/>
            <person name="Xue W."/>
            <person name="Luo G."/>
        </authorList>
    </citation>
    <scope>NUCLEOTIDE SEQUENCE [LARGE SCALE GENOMIC DNA]</scope>
    <source>
        <strain evidence="1 3">AF37-12</strain>
    </source>
</reference>
<dbReference type="AlphaFoldDB" id="A0A412GIX1"/>
<accession>A0A412GIX1</accession>
<gene>
    <name evidence="1" type="ORF">DW011_21255</name>
    <name evidence="2" type="ORF">KQP68_20125</name>
</gene>
<proteinExistence type="predicted"/>
<reference evidence="2 4" key="2">
    <citation type="submission" date="2021-06" db="EMBL/GenBank/DDBJ databases">
        <title>Interrogation of the integrated mobile genetic elements in gut-associated Bacteroides with a consensus prediction approach.</title>
        <authorList>
            <person name="Campbell D.E."/>
            <person name="Leigh J.R."/>
            <person name="Kim T."/>
            <person name="England W."/>
            <person name="Whitaker R.J."/>
            <person name="Degnan P.H."/>
        </authorList>
    </citation>
    <scope>NUCLEOTIDE SEQUENCE [LARGE SCALE GENOMIC DNA]</scope>
    <source>
        <strain evidence="2 4">WAL8669</strain>
    </source>
</reference>
<organism evidence="1 3">
    <name type="scientific">Bacteroides thetaiotaomicron</name>
    <dbReference type="NCBI Taxonomy" id="818"/>
    <lineage>
        <taxon>Bacteria</taxon>
        <taxon>Pseudomonadati</taxon>
        <taxon>Bacteroidota</taxon>
        <taxon>Bacteroidia</taxon>
        <taxon>Bacteroidales</taxon>
        <taxon>Bacteroidaceae</taxon>
        <taxon>Bacteroides</taxon>
    </lineage>
</organism>
<name>A0A412GIX1_BACT4</name>